<comment type="caution">
    <text evidence="2">The sequence shown here is derived from an EMBL/GenBank/DDBJ whole genome shotgun (WGS) entry which is preliminary data.</text>
</comment>
<dbReference type="PATRIC" id="fig|883079.3.peg.1549"/>
<dbReference type="Proteomes" id="UP000001095">
    <property type="component" value="Unassembled WGS sequence"/>
</dbReference>
<evidence type="ECO:0008006" key="4">
    <source>
        <dbReference type="Google" id="ProtNLM"/>
    </source>
</evidence>
<reference evidence="2 3" key="1">
    <citation type="submission" date="2012-04" db="EMBL/GenBank/DDBJ databases">
        <title>The Genome Sequence of Afipia clevelandensis ATCC 49720.</title>
        <authorList>
            <consortium name="The Broad Institute Genome Sequencing Platform"/>
            <person name="Earl A."/>
            <person name="Ward D."/>
            <person name="Feldgarden M."/>
            <person name="Gevers D."/>
            <person name="Huys G."/>
            <person name="Walker B."/>
            <person name="Young S.K."/>
            <person name="Zeng Q."/>
            <person name="Gargeya S."/>
            <person name="Fitzgerald M."/>
            <person name="Haas B."/>
            <person name="Abouelleil A."/>
            <person name="Alvarado L."/>
            <person name="Arachchi H.M."/>
            <person name="Berlin A."/>
            <person name="Chapman S.B."/>
            <person name="Goldberg J."/>
            <person name="Griggs A."/>
            <person name="Gujja S."/>
            <person name="Hansen M."/>
            <person name="Howarth C."/>
            <person name="Imamovic A."/>
            <person name="Larimer J."/>
            <person name="McCowen C."/>
            <person name="Montmayeur A."/>
            <person name="Murphy C."/>
            <person name="Neiman D."/>
            <person name="Pearson M."/>
            <person name="Priest M."/>
            <person name="Roberts A."/>
            <person name="Saif S."/>
            <person name="Shea T."/>
            <person name="Sisk P."/>
            <person name="Sykes S."/>
            <person name="Wortman J."/>
            <person name="Nusbaum C."/>
            <person name="Birren B."/>
        </authorList>
    </citation>
    <scope>NUCLEOTIDE SEQUENCE [LARGE SCALE GENOMIC DNA]</scope>
    <source>
        <strain evidence="2 3">ATCC 49720</strain>
    </source>
</reference>
<accession>K8PGR8</accession>
<keyword evidence="1" id="KW-0732">Signal</keyword>
<sequence>MKPVRMTEAMSGMRAKQRTAGALRFAVLGVIAASLSACASSGGESPFGSSVFVDPSKYDLYNCEQLATARKSTNDRVVELEGLMAKAESGAGGALVSGLAYQTDYRAQRAQRDAIDEKLARNNCSAELAAPATRRRR</sequence>
<evidence type="ECO:0000256" key="1">
    <source>
        <dbReference type="SAM" id="SignalP"/>
    </source>
</evidence>
<dbReference type="HOGENOM" id="CLU_151768_0_0_5"/>
<dbReference type="RefSeq" id="WP_002712389.1">
    <property type="nucleotide sequence ID" value="NZ_KB375281.1"/>
</dbReference>
<keyword evidence="3" id="KW-1185">Reference proteome</keyword>
<feature type="chain" id="PRO_5003920193" description="Twin-arginine translocation pathway signal" evidence="1">
    <location>
        <begin position="40"/>
        <end position="137"/>
    </location>
</feature>
<proteinExistence type="predicted"/>
<feature type="signal peptide" evidence="1">
    <location>
        <begin position="1"/>
        <end position="39"/>
    </location>
</feature>
<gene>
    <name evidence="2" type="ORF">HMPREF9696_01523</name>
</gene>
<evidence type="ECO:0000313" key="3">
    <source>
        <dbReference type="Proteomes" id="UP000001095"/>
    </source>
</evidence>
<protein>
    <recommendedName>
        <fullName evidence="4">Twin-arginine translocation pathway signal</fullName>
    </recommendedName>
</protein>
<evidence type="ECO:0000313" key="2">
    <source>
        <dbReference type="EMBL" id="EKS37573.1"/>
    </source>
</evidence>
<organism evidence="2 3">
    <name type="scientific">Afipia clevelandensis ATCC 49720</name>
    <dbReference type="NCBI Taxonomy" id="883079"/>
    <lineage>
        <taxon>Bacteria</taxon>
        <taxon>Pseudomonadati</taxon>
        <taxon>Pseudomonadota</taxon>
        <taxon>Alphaproteobacteria</taxon>
        <taxon>Hyphomicrobiales</taxon>
        <taxon>Nitrobacteraceae</taxon>
        <taxon>Afipia</taxon>
    </lineage>
</organism>
<dbReference type="AlphaFoldDB" id="K8PGR8"/>
<name>K8PGR8_9BRAD</name>
<dbReference type="EMBL" id="AGWY01000007">
    <property type="protein sequence ID" value="EKS37573.1"/>
    <property type="molecule type" value="Genomic_DNA"/>
</dbReference>